<sequence length="454" mass="51340">MQIEQAPPETPVAATVEKPVAPSTTTPVPLADGSVPNPAKKKPVVCILIGMAGSGKTTLMQRINAELRQRHKKGYIINLDPAVTYMPYKPNIDIRETVNYKEVMKQYGLGPNGGILTSLNLFATRFDQVLGFLEKRQDKLDYIFLDTPGQIEVFTWSVANRTRPFCSFWHDPASFGASIMYKTKLPMIVLFNKIDIQPHETLLRWMADLECFQEALRQDESYSTNLTHSMALVLDEFYANLSRVGVSATTGQGIPQFFELLAGAEREYAEFYLPHREAALQRKVWLAAFPDHPTCPVSVVQAKLEEERQAREMAKVRKEMAGVAISERQSQPPAAEDLLRVRRRRHDDEDDEDADGREARYRREDEDEDAFYADGQEDDGEETAEGEEWMIQGGDRYPDRPLVAESAEEDECEVTFQGRTRERPAAPPAQDSSASSAPSKPAQEFQQFMRSMLH</sequence>
<reference evidence="7" key="1">
    <citation type="journal article" date="2022" name="bioRxiv">
        <title>Genomics of Preaxostyla Flagellates Illuminates Evolutionary Transitions and the Path Towards Mitochondrial Loss.</title>
        <authorList>
            <person name="Novak L.V.F."/>
            <person name="Treitli S.C."/>
            <person name="Pyrih J."/>
            <person name="Halakuc P."/>
            <person name="Pipaliya S.V."/>
            <person name="Vacek V."/>
            <person name="Brzon O."/>
            <person name="Soukal P."/>
            <person name="Eme L."/>
            <person name="Dacks J.B."/>
            <person name="Karnkowska A."/>
            <person name="Elias M."/>
            <person name="Hampl V."/>
        </authorList>
    </citation>
    <scope>NUCLEOTIDE SEQUENCE</scope>
    <source>
        <strain evidence="7">RCP-MX</strain>
    </source>
</reference>
<comment type="similarity">
    <text evidence="1">Belongs to the GPN-loop GTPase family.</text>
</comment>
<keyword evidence="3" id="KW-0378">Hydrolase</keyword>
<feature type="compositionally biased region" description="Low complexity" evidence="5">
    <location>
        <begin position="428"/>
        <end position="442"/>
    </location>
</feature>
<dbReference type="InterPro" id="IPR027417">
    <property type="entry name" value="P-loop_NTPase"/>
</dbReference>
<dbReference type="InterPro" id="IPR030230">
    <property type="entry name" value="Gpn1/Npa3/XAB1"/>
</dbReference>
<dbReference type="CDD" id="cd17870">
    <property type="entry name" value="GPN1"/>
    <property type="match status" value="1"/>
</dbReference>
<dbReference type="PANTHER" id="PTHR21231">
    <property type="entry name" value="XPA-BINDING PROTEIN 1-RELATED"/>
    <property type="match status" value="1"/>
</dbReference>
<organism evidence="7 8">
    <name type="scientific">Paratrimastix pyriformis</name>
    <dbReference type="NCBI Taxonomy" id="342808"/>
    <lineage>
        <taxon>Eukaryota</taxon>
        <taxon>Metamonada</taxon>
        <taxon>Preaxostyla</taxon>
        <taxon>Paratrimastigidae</taxon>
        <taxon>Paratrimastix</taxon>
    </lineage>
</organism>
<evidence type="ECO:0000313" key="7">
    <source>
        <dbReference type="EMBL" id="KAJ4460822.1"/>
    </source>
</evidence>
<dbReference type="SUPFAM" id="SSF52540">
    <property type="entry name" value="P-loop containing nucleoside triphosphate hydrolases"/>
    <property type="match status" value="1"/>
</dbReference>
<feature type="region of interest" description="Disordered" evidence="5">
    <location>
        <begin position="321"/>
        <end position="454"/>
    </location>
</feature>
<keyword evidence="2" id="KW-0547">Nucleotide-binding</keyword>
<feature type="domain" description="AAA+ ATPase" evidence="6">
    <location>
        <begin position="42"/>
        <end position="195"/>
    </location>
</feature>
<name>A0ABQ8UQP3_9EUKA</name>
<evidence type="ECO:0000313" key="8">
    <source>
        <dbReference type="Proteomes" id="UP001141327"/>
    </source>
</evidence>
<dbReference type="InterPro" id="IPR004130">
    <property type="entry name" value="Gpn"/>
</dbReference>
<keyword evidence="4" id="KW-0342">GTP-binding</keyword>
<dbReference type="Gene3D" id="3.40.50.300">
    <property type="entry name" value="P-loop containing nucleotide triphosphate hydrolases"/>
    <property type="match status" value="2"/>
</dbReference>
<gene>
    <name evidence="7" type="ORF">PAPYR_3078</name>
</gene>
<evidence type="ECO:0000256" key="1">
    <source>
        <dbReference type="ARBA" id="ARBA00005290"/>
    </source>
</evidence>
<evidence type="ECO:0000256" key="4">
    <source>
        <dbReference type="ARBA" id="ARBA00023134"/>
    </source>
</evidence>
<evidence type="ECO:0000256" key="3">
    <source>
        <dbReference type="ARBA" id="ARBA00022801"/>
    </source>
</evidence>
<evidence type="ECO:0000256" key="2">
    <source>
        <dbReference type="ARBA" id="ARBA00022741"/>
    </source>
</evidence>
<dbReference type="SMART" id="SM00382">
    <property type="entry name" value="AAA"/>
    <property type="match status" value="1"/>
</dbReference>
<keyword evidence="8" id="KW-1185">Reference proteome</keyword>
<protein>
    <submittedName>
        <fullName evidence="7">GPN-loop GTPase 1</fullName>
    </submittedName>
</protein>
<dbReference type="Pfam" id="PF03029">
    <property type="entry name" value="ATP_bind_1"/>
    <property type="match status" value="1"/>
</dbReference>
<dbReference type="Proteomes" id="UP001141327">
    <property type="component" value="Unassembled WGS sequence"/>
</dbReference>
<dbReference type="EMBL" id="JAPMOS010000011">
    <property type="protein sequence ID" value="KAJ4460822.1"/>
    <property type="molecule type" value="Genomic_DNA"/>
</dbReference>
<proteinExistence type="inferred from homology"/>
<feature type="region of interest" description="Disordered" evidence="5">
    <location>
        <begin position="1"/>
        <end position="35"/>
    </location>
</feature>
<accession>A0ABQ8UQP3</accession>
<evidence type="ECO:0000256" key="5">
    <source>
        <dbReference type="SAM" id="MobiDB-lite"/>
    </source>
</evidence>
<comment type="caution">
    <text evidence="7">The sequence shown here is derived from an EMBL/GenBank/DDBJ whole genome shotgun (WGS) entry which is preliminary data.</text>
</comment>
<feature type="compositionally biased region" description="Acidic residues" evidence="5">
    <location>
        <begin position="365"/>
        <end position="388"/>
    </location>
</feature>
<dbReference type="PANTHER" id="PTHR21231:SF8">
    <property type="entry name" value="GPN-LOOP GTPASE 1"/>
    <property type="match status" value="1"/>
</dbReference>
<feature type="compositionally biased region" description="Polar residues" evidence="5">
    <location>
        <begin position="444"/>
        <end position="454"/>
    </location>
</feature>
<evidence type="ECO:0000259" key="6">
    <source>
        <dbReference type="SMART" id="SM00382"/>
    </source>
</evidence>
<dbReference type="InterPro" id="IPR003593">
    <property type="entry name" value="AAA+_ATPase"/>
</dbReference>